<organism evidence="1">
    <name type="scientific">freshwater metagenome</name>
    <dbReference type="NCBI Taxonomy" id="449393"/>
    <lineage>
        <taxon>unclassified sequences</taxon>
        <taxon>metagenomes</taxon>
        <taxon>ecological metagenomes</taxon>
    </lineage>
</organism>
<evidence type="ECO:0000313" key="1">
    <source>
        <dbReference type="EMBL" id="CAB4577405.1"/>
    </source>
</evidence>
<proteinExistence type="predicted"/>
<accession>A0A6J6EPY8</accession>
<gene>
    <name evidence="1" type="ORF">UFOPK1493_02807</name>
</gene>
<reference evidence="1" key="1">
    <citation type="submission" date="2020-05" db="EMBL/GenBank/DDBJ databases">
        <authorList>
            <person name="Chiriac C."/>
            <person name="Salcher M."/>
            <person name="Ghai R."/>
            <person name="Kavagutti S V."/>
        </authorList>
    </citation>
    <scope>NUCLEOTIDE SEQUENCE</scope>
</reference>
<dbReference type="EMBL" id="CAEZSR010000130">
    <property type="protein sequence ID" value="CAB4577405.1"/>
    <property type="molecule type" value="Genomic_DNA"/>
</dbReference>
<sequence length="59" mass="6324">MRVFAIGVPMGIVSSEPWSFHVVDQMVVSVGPYMLVTLPVRELATRSFASCTGNASPPT</sequence>
<protein>
    <submittedName>
        <fullName evidence="1">Unannotated protein</fullName>
    </submittedName>
</protein>
<dbReference type="AlphaFoldDB" id="A0A6J6EPY8"/>
<name>A0A6J6EPY8_9ZZZZ</name>